<keyword evidence="1" id="KW-1133">Transmembrane helix</keyword>
<dbReference type="GO" id="GO:0005525">
    <property type="term" value="F:GTP binding"/>
    <property type="evidence" value="ECO:0007669"/>
    <property type="project" value="InterPro"/>
</dbReference>
<protein>
    <submittedName>
        <fullName evidence="3">Putative GTPase</fullName>
    </submittedName>
</protein>
<feature type="transmembrane region" description="Helical" evidence="1">
    <location>
        <begin position="447"/>
        <end position="472"/>
    </location>
</feature>
<evidence type="ECO:0000313" key="3">
    <source>
        <dbReference type="EMBL" id="RPF28493.1"/>
    </source>
</evidence>
<keyword evidence="4" id="KW-1185">Reference proteome</keyword>
<dbReference type="Gene3D" id="3.40.50.300">
    <property type="entry name" value="P-loop containing nucleotide triphosphate hydrolases"/>
    <property type="match status" value="1"/>
</dbReference>
<dbReference type="InterPro" id="IPR006073">
    <property type="entry name" value="GTP-bd"/>
</dbReference>
<keyword evidence="1" id="KW-0472">Membrane</keyword>
<organism evidence="3 4">
    <name type="scientific">Georgenia muralis</name>
    <dbReference type="NCBI Taxonomy" id="154117"/>
    <lineage>
        <taxon>Bacteria</taxon>
        <taxon>Bacillati</taxon>
        <taxon>Actinomycetota</taxon>
        <taxon>Actinomycetes</taxon>
        <taxon>Micrococcales</taxon>
        <taxon>Bogoriellaceae</taxon>
        <taxon>Georgenia</taxon>
    </lineage>
</organism>
<dbReference type="EMBL" id="RKRA01000001">
    <property type="protein sequence ID" value="RPF28493.1"/>
    <property type="molecule type" value="Genomic_DNA"/>
</dbReference>
<dbReference type="GO" id="GO:0019843">
    <property type="term" value="F:rRNA binding"/>
    <property type="evidence" value="ECO:0007669"/>
    <property type="project" value="TreeGrafter"/>
</dbReference>
<dbReference type="GO" id="GO:0005829">
    <property type="term" value="C:cytosol"/>
    <property type="evidence" value="ECO:0007669"/>
    <property type="project" value="TreeGrafter"/>
</dbReference>
<dbReference type="GO" id="GO:0043024">
    <property type="term" value="F:ribosomal small subunit binding"/>
    <property type="evidence" value="ECO:0007669"/>
    <property type="project" value="TreeGrafter"/>
</dbReference>
<feature type="domain" description="G" evidence="2">
    <location>
        <begin position="63"/>
        <end position="191"/>
    </location>
</feature>
<dbReference type="InterPro" id="IPR027417">
    <property type="entry name" value="P-loop_NTPase"/>
</dbReference>
<dbReference type="PANTHER" id="PTHR42698:SF1">
    <property type="entry name" value="GTPASE ERA, MITOCHONDRIAL"/>
    <property type="match status" value="1"/>
</dbReference>
<dbReference type="PANTHER" id="PTHR42698">
    <property type="entry name" value="GTPASE ERA"/>
    <property type="match status" value="1"/>
</dbReference>
<gene>
    <name evidence="3" type="ORF">EDD32_3020</name>
</gene>
<reference evidence="3 4" key="1">
    <citation type="submission" date="2018-11" db="EMBL/GenBank/DDBJ databases">
        <title>Sequencing the genomes of 1000 actinobacteria strains.</title>
        <authorList>
            <person name="Klenk H.-P."/>
        </authorList>
    </citation>
    <scope>NUCLEOTIDE SEQUENCE [LARGE SCALE GENOMIC DNA]</scope>
    <source>
        <strain evidence="3 4">DSM 14418</strain>
    </source>
</reference>
<accession>A0A3N4Z8E8</accession>
<sequence>MSAMLRRRREVDHAATLPQDLATLRSAVGIGEPHLPSNVVEGARSLVLRADQRQNLAAGRTVVALLGATGSGKSSLFNALVGRPVSRVAATRPTTARPLAAVWGPDDAGDLLDWLGVPDRTRAGDGAADADAALRRLPARRASTASPDGLVLLDLPDIDSTAEDHRRIASRMASAVDVLVWVLDPQKYADAIVHRDYLAPMAAHADVTVVVLNQVDTLEPGEREGILRDLAGILARDGLRGVPVLPVSARTGEGVAELRERIDSVVASTRAAQLRLAADVRTAAAHLLRAAEVTPDGEPVTGVEPRQSARLIEAAARAAGVDAVQDAVRGSYVRAARRHVGWPPVRWLARLRPDPMRRLHLEKQAPEARLARTSLPGPTPVQEAAVRSAAHAMASTATRHLPDSWRADVLQDTEARVPALVDSLDQQVGAAELEQTRRPAWWRVLGFLQWLFLAAAIAGGLWLAALAVMGYLQLPAPETPVAGPLPWPTVLLGGGVVVGLLLALVGGVAARVGARRRSRRVARRLREVVAATVREQVVEPLEGELADFARFWRELTSLAR</sequence>
<dbReference type="InterPro" id="IPR005662">
    <property type="entry name" value="GTPase_Era-like"/>
</dbReference>
<dbReference type="SUPFAM" id="SSF52540">
    <property type="entry name" value="P-loop containing nucleoside triphosphate hydrolases"/>
    <property type="match status" value="1"/>
</dbReference>
<evidence type="ECO:0000259" key="2">
    <source>
        <dbReference type="Pfam" id="PF01926"/>
    </source>
</evidence>
<keyword evidence="1" id="KW-0812">Transmembrane</keyword>
<feature type="transmembrane region" description="Helical" evidence="1">
    <location>
        <begin position="492"/>
        <end position="514"/>
    </location>
</feature>
<dbReference type="Pfam" id="PF01926">
    <property type="entry name" value="MMR_HSR1"/>
    <property type="match status" value="1"/>
</dbReference>
<evidence type="ECO:0000313" key="4">
    <source>
        <dbReference type="Proteomes" id="UP000280726"/>
    </source>
</evidence>
<comment type="caution">
    <text evidence="3">The sequence shown here is derived from an EMBL/GenBank/DDBJ whole genome shotgun (WGS) entry which is preliminary data.</text>
</comment>
<proteinExistence type="predicted"/>
<dbReference type="AlphaFoldDB" id="A0A3N4Z8E8"/>
<dbReference type="OrthoDB" id="974105at2"/>
<dbReference type="GO" id="GO:0000028">
    <property type="term" value="P:ribosomal small subunit assembly"/>
    <property type="evidence" value="ECO:0007669"/>
    <property type="project" value="TreeGrafter"/>
</dbReference>
<name>A0A3N4Z8E8_9MICO</name>
<evidence type="ECO:0000256" key="1">
    <source>
        <dbReference type="SAM" id="Phobius"/>
    </source>
</evidence>
<dbReference type="Proteomes" id="UP000280726">
    <property type="component" value="Unassembled WGS sequence"/>
</dbReference>